<dbReference type="GO" id="GO:0005634">
    <property type="term" value="C:nucleus"/>
    <property type="evidence" value="ECO:0007669"/>
    <property type="project" value="TreeGrafter"/>
</dbReference>
<keyword evidence="3" id="KW-0378">Hydrolase</keyword>
<dbReference type="InterPro" id="IPR003653">
    <property type="entry name" value="Peptidase_C48_C"/>
</dbReference>
<name>A0A0D2P4Y5_HYPSF</name>
<comment type="similarity">
    <text evidence="1">Belongs to the peptidase C48 family.</text>
</comment>
<dbReference type="Pfam" id="PF02902">
    <property type="entry name" value="Peptidase_C48"/>
    <property type="match status" value="1"/>
</dbReference>
<dbReference type="OMA" id="DRAANSQ"/>
<dbReference type="SUPFAM" id="SSF54001">
    <property type="entry name" value="Cysteine proteinases"/>
    <property type="match status" value="1"/>
</dbReference>
<dbReference type="OrthoDB" id="1939479at2759"/>
<dbReference type="Proteomes" id="UP000054270">
    <property type="component" value="Unassembled WGS sequence"/>
</dbReference>
<accession>A0A0D2P4Y5</accession>
<evidence type="ECO:0000256" key="4">
    <source>
        <dbReference type="ARBA" id="ARBA00022807"/>
    </source>
</evidence>
<feature type="domain" description="Ubiquitin-like protease family profile" evidence="5">
    <location>
        <begin position="108"/>
        <end position="304"/>
    </location>
</feature>
<sequence length="338" mass="39309">MRSSAMGGTVRRGGRQRALLDWESQFGKQEPLQRAFDNAKATLNSPNPKPFFPNLNQLQISRRAKDDAIERFLRPPVKPLPTSLPPEDEKNVNELIRKRGVIAKFSKEQVSHTDLSRLLPGQWLNDEIINFYGAMLLARSESAKENPTPAKGKRAVRAPLNVHCFSSFFWSKLVSEGYEKGRLPKWTKRVCASKRCLCYLRTDYLQVDIFSKDVVFMPVNHGNAHWTAAAINFRRKRFESYDSMGMAKEHVFRRLRDYVKLEHLNKKKKDFDFTGWEDWAPDSTPQQENGYDCGVFTCQFMEAISRGEDNFNFSQQDMPYLRRRMIWEIGNATLRDDR</sequence>
<proteinExistence type="inferred from homology"/>
<keyword evidence="7" id="KW-1185">Reference proteome</keyword>
<dbReference type="STRING" id="945553.A0A0D2P4Y5"/>
<protein>
    <recommendedName>
        <fullName evidence="5">Ubiquitin-like protease family profile domain-containing protein</fullName>
    </recommendedName>
</protein>
<organism evidence="6 7">
    <name type="scientific">Hypholoma sublateritium (strain FD-334 SS-4)</name>
    <dbReference type="NCBI Taxonomy" id="945553"/>
    <lineage>
        <taxon>Eukaryota</taxon>
        <taxon>Fungi</taxon>
        <taxon>Dikarya</taxon>
        <taxon>Basidiomycota</taxon>
        <taxon>Agaricomycotina</taxon>
        <taxon>Agaricomycetes</taxon>
        <taxon>Agaricomycetidae</taxon>
        <taxon>Agaricales</taxon>
        <taxon>Agaricineae</taxon>
        <taxon>Strophariaceae</taxon>
        <taxon>Hypholoma</taxon>
    </lineage>
</organism>
<evidence type="ECO:0000313" key="6">
    <source>
        <dbReference type="EMBL" id="KJA25984.1"/>
    </source>
</evidence>
<dbReference type="AlphaFoldDB" id="A0A0D2P4Y5"/>
<evidence type="ECO:0000256" key="3">
    <source>
        <dbReference type="ARBA" id="ARBA00022801"/>
    </source>
</evidence>
<dbReference type="InterPro" id="IPR038765">
    <property type="entry name" value="Papain-like_cys_pep_sf"/>
</dbReference>
<dbReference type="GO" id="GO:0016926">
    <property type="term" value="P:protein desumoylation"/>
    <property type="evidence" value="ECO:0007669"/>
    <property type="project" value="TreeGrafter"/>
</dbReference>
<evidence type="ECO:0000259" key="5">
    <source>
        <dbReference type="PROSITE" id="PS50600"/>
    </source>
</evidence>
<evidence type="ECO:0000256" key="1">
    <source>
        <dbReference type="ARBA" id="ARBA00005234"/>
    </source>
</evidence>
<evidence type="ECO:0000313" key="7">
    <source>
        <dbReference type="Proteomes" id="UP000054270"/>
    </source>
</evidence>
<gene>
    <name evidence="6" type="ORF">HYPSUDRAFT_342744</name>
</gene>
<keyword evidence="4" id="KW-0788">Thiol protease</keyword>
<dbReference type="EMBL" id="KN817529">
    <property type="protein sequence ID" value="KJA25984.1"/>
    <property type="molecule type" value="Genomic_DNA"/>
</dbReference>
<dbReference type="GO" id="GO:0016929">
    <property type="term" value="F:deSUMOylase activity"/>
    <property type="evidence" value="ECO:0007669"/>
    <property type="project" value="TreeGrafter"/>
</dbReference>
<dbReference type="PROSITE" id="PS50600">
    <property type="entry name" value="ULP_PROTEASE"/>
    <property type="match status" value="1"/>
</dbReference>
<dbReference type="GO" id="GO:0006508">
    <property type="term" value="P:proteolysis"/>
    <property type="evidence" value="ECO:0007669"/>
    <property type="project" value="UniProtKB-KW"/>
</dbReference>
<reference evidence="7" key="1">
    <citation type="submission" date="2014-04" db="EMBL/GenBank/DDBJ databases">
        <title>Evolutionary Origins and Diversification of the Mycorrhizal Mutualists.</title>
        <authorList>
            <consortium name="DOE Joint Genome Institute"/>
            <consortium name="Mycorrhizal Genomics Consortium"/>
            <person name="Kohler A."/>
            <person name="Kuo A."/>
            <person name="Nagy L.G."/>
            <person name="Floudas D."/>
            <person name="Copeland A."/>
            <person name="Barry K.W."/>
            <person name="Cichocki N."/>
            <person name="Veneault-Fourrey C."/>
            <person name="LaButti K."/>
            <person name="Lindquist E.A."/>
            <person name="Lipzen A."/>
            <person name="Lundell T."/>
            <person name="Morin E."/>
            <person name="Murat C."/>
            <person name="Riley R."/>
            <person name="Ohm R."/>
            <person name="Sun H."/>
            <person name="Tunlid A."/>
            <person name="Henrissat B."/>
            <person name="Grigoriev I.V."/>
            <person name="Hibbett D.S."/>
            <person name="Martin F."/>
        </authorList>
    </citation>
    <scope>NUCLEOTIDE SEQUENCE [LARGE SCALE GENOMIC DNA]</scope>
    <source>
        <strain evidence="7">FD-334 SS-4</strain>
    </source>
</reference>
<keyword evidence="2" id="KW-0645">Protease</keyword>
<dbReference type="PANTHER" id="PTHR12606">
    <property type="entry name" value="SENTRIN/SUMO-SPECIFIC PROTEASE"/>
    <property type="match status" value="1"/>
</dbReference>
<dbReference type="PANTHER" id="PTHR12606:SF141">
    <property type="entry name" value="GH15225P-RELATED"/>
    <property type="match status" value="1"/>
</dbReference>
<evidence type="ECO:0000256" key="2">
    <source>
        <dbReference type="ARBA" id="ARBA00022670"/>
    </source>
</evidence>
<dbReference type="Gene3D" id="3.40.395.10">
    <property type="entry name" value="Adenoviral Proteinase, Chain A"/>
    <property type="match status" value="1"/>
</dbReference>